<proteinExistence type="predicted"/>
<keyword evidence="1" id="KW-0175">Coiled coil</keyword>
<protein>
    <recommendedName>
        <fullName evidence="3">Reverse transcriptase domain-containing protein</fullName>
    </recommendedName>
</protein>
<reference evidence="4 5" key="1">
    <citation type="submission" date="2023-11" db="EMBL/GenBank/DDBJ databases">
        <authorList>
            <person name="Hedman E."/>
            <person name="Englund M."/>
            <person name="Stromberg M."/>
            <person name="Nyberg Akerstrom W."/>
            <person name="Nylinder S."/>
            <person name="Jareborg N."/>
            <person name="Kallberg Y."/>
            <person name="Kronander E."/>
        </authorList>
    </citation>
    <scope>NUCLEOTIDE SEQUENCE [LARGE SCALE GENOMIC DNA]</scope>
</reference>
<organism evidence="4 5">
    <name type="scientific">Parnassius mnemosyne</name>
    <name type="common">clouded apollo</name>
    <dbReference type="NCBI Taxonomy" id="213953"/>
    <lineage>
        <taxon>Eukaryota</taxon>
        <taxon>Metazoa</taxon>
        <taxon>Ecdysozoa</taxon>
        <taxon>Arthropoda</taxon>
        <taxon>Hexapoda</taxon>
        <taxon>Insecta</taxon>
        <taxon>Pterygota</taxon>
        <taxon>Neoptera</taxon>
        <taxon>Endopterygota</taxon>
        <taxon>Lepidoptera</taxon>
        <taxon>Glossata</taxon>
        <taxon>Ditrysia</taxon>
        <taxon>Papilionoidea</taxon>
        <taxon>Papilionidae</taxon>
        <taxon>Parnassiinae</taxon>
        <taxon>Parnassini</taxon>
        <taxon>Parnassius</taxon>
        <taxon>Driopa</taxon>
    </lineage>
</organism>
<evidence type="ECO:0000256" key="1">
    <source>
        <dbReference type="SAM" id="Coils"/>
    </source>
</evidence>
<evidence type="ECO:0000313" key="4">
    <source>
        <dbReference type="EMBL" id="CAK1598170.1"/>
    </source>
</evidence>
<comment type="caution">
    <text evidence="4">The sequence shown here is derived from an EMBL/GenBank/DDBJ whole genome shotgun (WGS) entry which is preliminary data.</text>
</comment>
<dbReference type="EMBL" id="CAVLGL010000098">
    <property type="protein sequence ID" value="CAK1598170.1"/>
    <property type="molecule type" value="Genomic_DNA"/>
</dbReference>
<gene>
    <name evidence="4" type="ORF">PARMNEM_LOCUS17199</name>
</gene>
<dbReference type="InterPro" id="IPR043502">
    <property type="entry name" value="DNA/RNA_pol_sf"/>
</dbReference>
<feature type="domain" description="Reverse transcriptase" evidence="3">
    <location>
        <begin position="616"/>
        <end position="904"/>
    </location>
</feature>
<dbReference type="PANTHER" id="PTHR35450:SF2">
    <property type="entry name" value="REVERSE TRANSCRIPTASE DOMAIN-CONTAINING PROTEIN"/>
    <property type="match status" value="1"/>
</dbReference>
<evidence type="ECO:0000259" key="3">
    <source>
        <dbReference type="PROSITE" id="PS50878"/>
    </source>
</evidence>
<feature type="coiled-coil region" evidence="1">
    <location>
        <begin position="471"/>
        <end position="501"/>
    </location>
</feature>
<dbReference type="Pfam" id="PF00078">
    <property type="entry name" value="RVT_1"/>
    <property type="match status" value="1"/>
</dbReference>
<dbReference type="PANTHER" id="PTHR35450">
    <property type="entry name" value="REVERSE TRANSCRIPTASE DOMAIN-CONTAINING PROTEIN"/>
    <property type="match status" value="1"/>
</dbReference>
<sequence>METRLKSKRLMPLPGGYRRGTPGADAGCCSGRAVGGEELSRRAPTGSPENATAKQIHLNLPKNISSPTLQPCNPSTDSNTPSLTLVTEDNRESVIPTSDVAQEAAQAFLPASTKAGKPRMRMKWTSEVNTFIMRTYYYITKLETDLTTYRTLLHQKFTEQYPGINVSEQRLSDQRRVIVRNKLLSNEILSRLQEEVRNILIEEEKTHKDSYTAISTLAKCKQLQSYNSSHHPSTQYKNNTHSQSTNLMIEVPDMQLQTQNPLIRGTPMYRNCNLMSDISTQTDTLVTSTMIIENEIETPVVDEIDNDLMKSQLREKLQTAILQYAGIDPTVRPKLPKLKYSRQLLKLIHIFNNNILSQYIHETSKITDIHTIIYCTAFVISQELGYKITNNDNNDRLTKRKQDTTPIWQIRLQRDINKLRSDIGKLTQYIFMNRRSKKIVDRVTAIFKNTSLHTRHESNNSRPEEFLDTLKQKLALKCNRLKRYKKSLQRKQDNNLFINNEKMFYRNLNAGLRNTTADNIDRQHHDTPNKEELESFWSNIWETQVTHNTEAKWILEEKARWEAIEEMKFEEITPEDIRNITYKLHNWKSPGIDKIHNFWYKKLEILHKCIAKNLTEIIYRKQDLPQFITKGITHMLPKGQNSLQPSQYRPITCLPTIYKILTSAITYKIRTHAETHNIIAEEQKGCRRGHMGCKEQLIIDSVIHKHAATKKRNLHCTFIDYQKAFDSIPHSWLIEVLKIYKINNSLIEFLKFIMPRWKTTLYLNSHPNTIITREISIKKGIYQGDSLSPLWFCLALNPLSHILNIQGTGYHLKHGNTDTSITHLIYMDDIKLYTKTYKEMDKLINVTAEFSRDINMKFGLDKCRTLHIIKGKIHTGDYAIDDNENQIITAMEPNDVYKYLGFHQLKSLDHRTIKENLINEYKRRLTNICKTKLSGKHLIKAVNTYAIPVLTYSFGIVKWSKTNIYSIERTTRSILTKHNYHHPKSAIERLTIKRYNGGRGLINIQNLWQKQVHGLQNFFYQKSHTSEIHKAVQCNDLNYTPLNLHQTTLQRPHNLVTNPEQILKEAWKQKVLHGRHYHDLEQPLIDKAASNQWLKIGSLFPETEGFIIAIQDQVINTRNYRKYIIKDPTVLDDKCRKCHIHSETIQHITGACPHLAQTDYTHRHNQVANIIHQTLAIQHNLIQDTITPYYKYIPSTVLENTTHKLYYDRAILTDKTIHYNRPDITLQDKHNKITYLIDIAIPNTHNITKTITEKIHKYTDLQDEISRIWKQEKAYIVPIVLSTTGVIPKHLHHSLKLLNIKENKYIQLQKAAILNTCRIVRKFLQIDENEVAPNIPEHTT</sequence>
<dbReference type="CDD" id="cd01650">
    <property type="entry name" value="RT_nLTR_like"/>
    <property type="match status" value="1"/>
</dbReference>
<dbReference type="Proteomes" id="UP001314205">
    <property type="component" value="Unassembled WGS sequence"/>
</dbReference>
<dbReference type="SUPFAM" id="SSF56672">
    <property type="entry name" value="DNA/RNA polymerases"/>
    <property type="match status" value="1"/>
</dbReference>
<feature type="region of interest" description="Disordered" evidence="2">
    <location>
        <begin position="1"/>
        <end position="26"/>
    </location>
</feature>
<name>A0AAV1LTJ2_9NEOP</name>
<dbReference type="PROSITE" id="PS50878">
    <property type="entry name" value="RT_POL"/>
    <property type="match status" value="1"/>
</dbReference>
<accession>A0AAV1LTJ2</accession>
<evidence type="ECO:0000256" key="2">
    <source>
        <dbReference type="SAM" id="MobiDB-lite"/>
    </source>
</evidence>
<dbReference type="GO" id="GO:0071897">
    <property type="term" value="P:DNA biosynthetic process"/>
    <property type="evidence" value="ECO:0007669"/>
    <property type="project" value="UniProtKB-ARBA"/>
</dbReference>
<keyword evidence="5" id="KW-1185">Reference proteome</keyword>
<dbReference type="InterPro" id="IPR000477">
    <property type="entry name" value="RT_dom"/>
</dbReference>
<evidence type="ECO:0000313" key="5">
    <source>
        <dbReference type="Proteomes" id="UP001314205"/>
    </source>
</evidence>